<dbReference type="EMBL" id="MWPH01000001">
    <property type="protein sequence ID" value="OVE86213.1"/>
    <property type="molecule type" value="Genomic_DNA"/>
</dbReference>
<feature type="region of interest" description="Disordered" evidence="1">
    <location>
        <begin position="262"/>
        <end position="281"/>
    </location>
</feature>
<evidence type="ECO:0000313" key="2">
    <source>
        <dbReference type="EMBL" id="OVE86213.1"/>
    </source>
</evidence>
<comment type="caution">
    <text evidence="2">The sequence shown here is derived from an EMBL/GenBank/DDBJ whole genome shotgun (WGS) entry which is preliminary data.</text>
</comment>
<proteinExistence type="predicted"/>
<dbReference type="AlphaFoldDB" id="A0A202ED63"/>
<reference evidence="2 3" key="1">
    <citation type="submission" date="2017-02" db="EMBL/GenBank/DDBJ databases">
        <title>Natronthermophilus aegyptiacus gen. nov.,sp. nov., an aerobic, extremely halophilic alkalithermophilic archaeon isolated from the athalassohaline Wadi An Natrun, Egypt.</title>
        <authorList>
            <person name="Zhao B."/>
        </authorList>
    </citation>
    <scope>NUCLEOTIDE SEQUENCE [LARGE SCALE GENOMIC DNA]</scope>
    <source>
        <strain evidence="2 3">CGMCC 1.3597</strain>
    </source>
</reference>
<sequence length="281" mass="31685">MYGVVTRNAEEVDWPEFDRGFYEVKDVTGRSAEPLENAVNMVSCFGDNAAADADPSLVPVDDMGRPADREQPYFDWAYICPSREDYREGLLEIIDDCAAENGDVRLDDIGFPRAEYCRCGVCEQRFAKSEYDDRLEWRAAVITDFLEEAVEHIPGRVYMTLYPDPYPGHLYERAGIDLEALEPFVDEFVVPLYDTAYETTYWLETIAKGFESALETPFSIELYAVNVDIENLLHALEVADAYGNDVFFGYDASNARAALRRRRADDRDGESFGEPGSGAGS</sequence>
<keyword evidence="3" id="KW-1185">Reference proteome</keyword>
<accession>A0A202ED63</accession>
<organism evidence="2 3">
    <name type="scientific">Natronolimnobius baerhuensis</name>
    <dbReference type="NCBI Taxonomy" id="253108"/>
    <lineage>
        <taxon>Archaea</taxon>
        <taxon>Methanobacteriati</taxon>
        <taxon>Methanobacteriota</taxon>
        <taxon>Stenosarchaea group</taxon>
        <taxon>Halobacteria</taxon>
        <taxon>Halobacteriales</taxon>
        <taxon>Natrialbaceae</taxon>
        <taxon>Natronolimnobius</taxon>
    </lineage>
</organism>
<protein>
    <recommendedName>
        <fullName evidence="4">Glycoside hydrolase domain protein</fullName>
    </recommendedName>
</protein>
<gene>
    <name evidence="2" type="ORF">B2G88_05350</name>
</gene>
<evidence type="ECO:0008006" key="4">
    <source>
        <dbReference type="Google" id="ProtNLM"/>
    </source>
</evidence>
<dbReference type="OrthoDB" id="211843at2157"/>
<dbReference type="Proteomes" id="UP000196084">
    <property type="component" value="Unassembled WGS sequence"/>
</dbReference>
<name>A0A202ED63_9EURY</name>
<dbReference type="RefSeq" id="WP_087714174.1">
    <property type="nucleotide sequence ID" value="NZ_MWPH01000001.1"/>
</dbReference>
<evidence type="ECO:0000313" key="3">
    <source>
        <dbReference type="Proteomes" id="UP000196084"/>
    </source>
</evidence>
<evidence type="ECO:0000256" key="1">
    <source>
        <dbReference type="SAM" id="MobiDB-lite"/>
    </source>
</evidence>